<sequence>MPRPKPTSTPAYHHGALRAALIDATEAILAERGLEGFTLREAARRVNVSPAAPLHHFGSVAGLLTEVAILGFEALTRYQREGARAGGDDPAARLRAQGLGYLRFALAYPARFQLMFRKDRLTDDPRLLAAGQAAFAELENAIRAYTAFPAGQPLDAATHALLLGAWSTVHGFAHLALDGKLDAPGGPRADAAALEGTLRRILEHGWP</sequence>
<keyword evidence="3" id="KW-0804">Transcription</keyword>
<dbReference type="Gene3D" id="1.10.357.10">
    <property type="entry name" value="Tetracycline Repressor, domain 2"/>
    <property type="match status" value="1"/>
</dbReference>
<dbReference type="SUPFAM" id="SSF48498">
    <property type="entry name" value="Tetracyclin repressor-like, C-terminal domain"/>
    <property type="match status" value="1"/>
</dbReference>
<proteinExistence type="predicted"/>
<feature type="DNA-binding region" description="H-T-H motif" evidence="4">
    <location>
        <begin position="38"/>
        <end position="57"/>
    </location>
</feature>
<keyword evidence="2 4" id="KW-0238">DNA-binding</keyword>
<dbReference type="PROSITE" id="PS50977">
    <property type="entry name" value="HTH_TETR_2"/>
    <property type="match status" value="1"/>
</dbReference>
<dbReference type="Pfam" id="PF13305">
    <property type="entry name" value="TetR_C_33"/>
    <property type="match status" value="1"/>
</dbReference>
<dbReference type="PANTHER" id="PTHR30055">
    <property type="entry name" value="HTH-TYPE TRANSCRIPTIONAL REGULATOR RUTR"/>
    <property type="match status" value="1"/>
</dbReference>
<comment type="caution">
    <text evidence="6">The sequence shown here is derived from an EMBL/GenBank/DDBJ whole genome shotgun (WGS) entry which is preliminary data.</text>
</comment>
<dbReference type="RefSeq" id="WP_289785226.1">
    <property type="nucleotide sequence ID" value="NZ_JAUDJE010000004.1"/>
</dbReference>
<dbReference type="Pfam" id="PF00440">
    <property type="entry name" value="TetR_N"/>
    <property type="match status" value="1"/>
</dbReference>
<dbReference type="InterPro" id="IPR050109">
    <property type="entry name" value="HTH-type_TetR-like_transc_reg"/>
</dbReference>
<dbReference type="InterPro" id="IPR009057">
    <property type="entry name" value="Homeodomain-like_sf"/>
</dbReference>
<keyword evidence="7" id="KW-1185">Reference proteome</keyword>
<reference evidence="6" key="1">
    <citation type="submission" date="2023-06" db="EMBL/GenBank/DDBJ databases">
        <title>full genome analysis of Phenantherene degrader P3.</title>
        <authorList>
            <person name="Akbar A."/>
            <person name="Rahmeh R."/>
            <person name="Kishk M."/>
        </authorList>
    </citation>
    <scope>NUCLEOTIDE SEQUENCE</scope>
    <source>
        <strain evidence="6">P3</strain>
    </source>
</reference>
<protein>
    <submittedName>
        <fullName evidence="6">TetR/AcrR family transcriptional regulator</fullName>
    </submittedName>
</protein>
<dbReference type="EMBL" id="JAUDJE010000004">
    <property type="protein sequence ID" value="MDM9558815.1"/>
    <property type="molecule type" value="Genomic_DNA"/>
</dbReference>
<dbReference type="Proteomes" id="UP001175604">
    <property type="component" value="Unassembled WGS sequence"/>
</dbReference>
<dbReference type="PANTHER" id="PTHR30055:SF220">
    <property type="entry name" value="TETR-FAMILY REGULATORY PROTEIN"/>
    <property type="match status" value="1"/>
</dbReference>
<evidence type="ECO:0000313" key="7">
    <source>
        <dbReference type="Proteomes" id="UP001175604"/>
    </source>
</evidence>
<name>A0ABT7W0X4_9BORD</name>
<keyword evidence="1" id="KW-0805">Transcription regulation</keyword>
<dbReference type="InterPro" id="IPR025996">
    <property type="entry name" value="MT1864/Rv1816-like_C"/>
</dbReference>
<evidence type="ECO:0000256" key="1">
    <source>
        <dbReference type="ARBA" id="ARBA00023015"/>
    </source>
</evidence>
<feature type="domain" description="HTH tetR-type" evidence="5">
    <location>
        <begin position="15"/>
        <end position="75"/>
    </location>
</feature>
<gene>
    <name evidence="6" type="ORF">QUC21_07225</name>
</gene>
<organism evidence="6 7">
    <name type="scientific">Bordetella petrii</name>
    <dbReference type="NCBI Taxonomy" id="94624"/>
    <lineage>
        <taxon>Bacteria</taxon>
        <taxon>Pseudomonadati</taxon>
        <taxon>Pseudomonadota</taxon>
        <taxon>Betaproteobacteria</taxon>
        <taxon>Burkholderiales</taxon>
        <taxon>Alcaligenaceae</taxon>
        <taxon>Bordetella</taxon>
    </lineage>
</organism>
<evidence type="ECO:0000256" key="3">
    <source>
        <dbReference type="ARBA" id="ARBA00023163"/>
    </source>
</evidence>
<dbReference type="InterPro" id="IPR036271">
    <property type="entry name" value="Tet_transcr_reg_TetR-rel_C_sf"/>
</dbReference>
<accession>A0ABT7W0X4</accession>
<dbReference type="InterPro" id="IPR001647">
    <property type="entry name" value="HTH_TetR"/>
</dbReference>
<dbReference type="SUPFAM" id="SSF46689">
    <property type="entry name" value="Homeodomain-like"/>
    <property type="match status" value="1"/>
</dbReference>
<evidence type="ECO:0000256" key="2">
    <source>
        <dbReference type="ARBA" id="ARBA00023125"/>
    </source>
</evidence>
<evidence type="ECO:0000313" key="6">
    <source>
        <dbReference type="EMBL" id="MDM9558815.1"/>
    </source>
</evidence>
<evidence type="ECO:0000259" key="5">
    <source>
        <dbReference type="PROSITE" id="PS50977"/>
    </source>
</evidence>
<evidence type="ECO:0000256" key="4">
    <source>
        <dbReference type="PROSITE-ProRule" id="PRU00335"/>
    </source>
</evidence>